<dbReference type="STRING" id="183478.A0A364N1L5"/>
<dbReference type="GO" id="GO:0016491">
    <property type="term" value="F:oxidoreductase activity"/>
    <property type="evidence" value="ECO:0007669"/>
    <property type="project" value="UniProtKB-KW"/>
</dbReference>
<keyword evidence="2" id="KW-0560">Oxidoreductase</keyword>
<dbReference type="InterPro" id="IPR002347">
    <property type="entry name" value="SDR_fam"/>
</dbReference>
<comment type="similarity">
    <text evidence="1">Belongs to the short-chain dehydrogenases/reductases (SDR) family.</text>
</comment>
<name>A0A364N1L5_STELY</name>
<accession>A0A364N1L5</accession>
<dbReference type="PANTHER" id="PTHR43639">
    <property type="entry name" value="OXIDOREDUCTASE, SHORT-CHAIN DEHYDROGENASE/REDUCTASE FAMILY (AFU_ORTHOLOGUE AFUA_5G02870)"/>
    <property type="match status" value="1"/>
</dbReference>
<proteinExistence type="inferred from homology"/>
<dbReference type="PANTHER" id="PTHR43639:SF1">
    <property type="entry name" value="SHORT-CHAIN DEHYDROGENASE_REDUCTASE FAMILY PROTEIN"/>
    <property type="match status" value="1"/>
</dbReference>
<sequence length="211" mass="23448">MNTTSRFFTIPGEIGNQIYHLIVENRYVSLKSHNDDPSDPESASEQDQQEIAHASTSEFRRKYAYTVLSQIRRQLRKKLAIITGNLRSLGAMLALHLASKGANKFNKHTSYTSKAAAETLATELQKEHSVKTLLAKIDIMTADGPNRLIEATQSAFGTDQRMRIDILINNAGIVNFAPMGAVTLDQFEAIFQLNARVPLFVLQAAIPHLPN</sequence>
<organism evidence="4 5">
    <name type="scientific">Stemphylium lycopersici</name>
    <name type="common">Tomato gray leaf spot disease fungus</name>
    <name type="synonym">Thyrospora lycopersici</name>
    <dbReference type="NCBI Taxonomy" id="183478"/>
    <lineage>
        <taxon>Eukaryota</taxon>
        <taxon>Fungi</taxon>
        <taxon>Dikarya</taxon>
        <taxon>Ascomycota</taxon>
        <taxon>Pezizomycotina</taxon>
        <taxon>Dothideomycetes</taxon>
        <taxon>Pleosporomycetidae</taxon>
        <taxon>Pleosporales</taxon>
        <taxon>Pleosporineae</taxon>
        <taxon>Pleosporaceae</taxon>
        <taxon>Stemphylium</taxon>
    </lineage>
</organism>
<feature type="region of interest" description="Disordered" evidence="3">
    <location>
        <begin position="31"/>
        <end position="53"/>
    </location>
</feature>
<evidence type="ECO:0000256" key="2">
    <source>
        <dbReference type="ARBA" id="ARBA00023002"/>
    </source>
</evidence>
<dbReference type="Pfam" id="PF00106">
    <property type="entry name" value="adh_short"/>
    <property type="match status" value="1"/>
</dbReference>
<evidence type="ECO:0000313" key="4">
    <source>
        <dbReference type="EMBL" id="RAR09171.1"/>
    </source>
</evidence>
<feature type="compositionally biased region" description="Acidic residues" evidence="3">
    <location>
        <begin position="37"/>
        <end position="48"/>
    </location>
</feature>
<evidence type="ECO:0000256" key="3">
    <source>
        <dbReference type="SAM" id="MobiDB-lite"/>
    </source>
</evidence>
<protein>
    <submittedName>
        <fullName evidence="4">Short-chain dehydrogenase</fullName>
    </submittedName>
</protein>
<dbReference type="Gene3D" id="3.40.50.720">
    <property type="entry name" value="NAD(P)-binding Rossmann-like Domain"/>
    <property type="match status" value="1"/>
</dbReference>
<gene>
    <name evidence="4" type="ORF">DDE83_005631</name>
</gene>
<dbReference type="SUPFAM" id="SSF51735">
    <property type="entry name" value="NAD(P)-binding Rossmann-fold domains"/>
    <property type="match status" value="1"/>
</dbReference>
<evidence type="ECO:0000256" key="1">
    <source>
        <dbReference type="ARBA" id="ARBA00006484"/>
    </source>
</evidence>
<comment type="caution">
    <text evidence="4">The sequence shown here is derived from an EMBL/GenBank/DDBJ whole genome shotgun (WGS) entry which is preliminary data.</text>
</comment>
<dbReference type="PRINTS" id="PR00081">
    <property type="entry name" value="GDHRDH"/>
</dbReference>
<keyword evidence="5" id="KW-1185">Reference proteome</keyword>
<evidence type="ECO:0000313" key="5">
    <source>
        <dbReference type="Proteomes" id="UP000249619"/>
    </source>
</evidence>
<dbReference type="AlphaFoldDB" id="A0A364N1L5"/>
<dbReference type="Proteomes" id="UP000249619">
    <property type="component" value="Unassembled WGS sequence"/>
</dbReference>
<dbReference type="InterPro" id="IPR036291">
    <property type="entry name" value="NAD(P)-bd_dom_sf"/>
</dbReference>
<dbReference type="EMBL" id="QGDH01000078">
    <property type="protein sequence ID" value="RAR09171.1"/>
    <property type="molecule type" value="Genomic_DNA"/>
</dbReference>
<reference evidence="5" key="1">
    <citation type="submission" date="2018-05" db="EMBL/GenBank/DDBJ databases">
        <title>Draft genome sequence of Stemphylium lycopersici strain CIDEFI 213.</title>
        <authorList>
            <person name="Medina R."/>
            <person name="Franco M.E.E."/>
            <person name="Lucentini C.G."/>
            <person name="Saparrat M.C.N."/>
            <person name="Balatti P.A."/>
        </authorList>
    </citation>
    <scope>NUCLEOTIDE SEQUENCE [LARGE SCALE GENOMIC DNA]</scope>
    <source>
        <strain evidence="5">CIDEFI 213</strain>
    </source>
</reference>